<accession>A0A2M4DQH0</accession>
<organism evidence="1">
    <name type="scientific">Anopheles darlingi</name>
    <name type="common">Mosquito</name>
    <dbReference type="NCBI Taxonomy" id="43151"/>
    <lineage>
        <taxon>Eukaryota</taxon>
        <taxon>Metazoa</taxon>
        <taxon>Ecdysozoa</taxon>
        <taxon>Arthropoda</taxon>
        <taxon>Hexapoda</taxon>
        <taxon>Insecta</taxon>
        <taxon>Pterygota</taxon>
        <taxon>Neoptera</taxon>
        <taxon>Endopterygota</taxon>
        <taxon>Diptera</taxon>
        <taxon>Nematocera</taxon>
        <taxon>Culicoidea</taxon>
        <taxon>Culicidae</taxon>
        <taxon>Anophelinae</taxon>
        <taxon>Anopheles</taxon>
    </lineage>
</organism>
<proteinExistence type="predicted"/>
<name>A0A2M4DQH0_ANODA</name>
<reference evidence="1" key="1">
    <citation type="submission" date="2018-01" db="EMBL/GenBank/DDBJ databases">
        <title>An insight into the sialome of Amazonian anophelines.</title>
        <authorList>
            <person name="Ribeiro J.M."/>
            <person name="Scarpassa V."/>
            <person name="Calvo E."/>
        </authorList>
    </citation>
    <scope>NUCLEOTIDE SEQUENCE</scope>
</reference>
<protein>
    <submittedName>
        <fullName evidence="1">Putative secreted protein</fullName>
    </submittedName>
</protein>
<sequence length="70" mass="7933">MKACWSKFLELILLKIIDCYKISKEVSREIDTIVDNRKVEVVVVVVVFVVFSRAAEINNSITRATECGVT</sequence>
<dbReference type="EMBL" id="GGFL01015210">
    <property type="protein sequence ID" value="MBW79388.1"/>
    <property type="molecule type" value="Transcribed_RNA"/>
</dbReference>
<evidence type="ECO:0000313" key="1">
    <source>
        <dbReference type="EMBL" id="MBW79388.1"/>
    </source>
</evidence>
<dbReference type="AlphaFoldDB" id="A0A2M4DQH0"/>